<dbReference type="Proteomes" id="UP000193944">
    <property type="component" value="Unassembled WGS sequence"/>
</dbReference>
<accession>A0A1Y1X0H9</accession>
<evidence type="ECO:0000313" key="9">
    <source>
        <dbReference type="Proteomes" id="UP000193944"/>
    </source>
</evidence>
<dbReference type="InterPro" id="IPR050490">
    <property type="entry name" value="Bact_solute-bd_prot1"/>
</dbReference>
<keyword evidence="9" id="KW-1185">Reference proteome</keyword>
<feature type="signal peptide" evidence="6">
    <location>
        <begin position="1"/>
        <end position="21"/>
    </location>
</feature>
<feature type="transmembrane region" description="Helical" evidence="5">
    <location>
        <begin position="459"/>
        <end position="477"/>
    </location>
</feature>
<dbReference type="EMBL" id="MCFG01000181">
    <property type="protein sequence ID" value="ORX79253.1"/>
    <property type="molecule type" value="Genomic_DNA"/>
</dbReference>
<feature type="transmembrane region" description="Helical" evidence="5">
    <location>
        <begin position="573"/>
        <end position="594"/>
    </location>
</feature>
<dbReference type="GO" id="GO:0016020">
    <property type="term" value="C:membrane"/>
    <property type="evidence" value="ECO:0007669"/>
    <property type="project" value="UniProtKB-SubCell"/>
</dbReference>
<feature type="transmembrane region" description="Helical" evidence="5">
    <location>
        <begin position="528"/>
        <end position="546"/>
    </location>
</feature>
<dbReference type="PANTHER" id="PTHR43649">
    <property type="entry name" value="ARABINOSE-BINDING PROTEIN-RELATED"/>
    <property type="match status" value="1"/>
</dbReference>
<feature type="transmembrane region" description="Helical" evidence="5">
    <location>
        <begin position="606"/>
        <end position="626"/>
    </location>
</feature>
<dbReference type="PANTHER" id="PTHR43649:SF12">
    <property type="entry name" value="DIACETYLCHITOBIOSE BINDING PROTEIN DASA"/>
    <property type="match status" value="1"/>
</dbReference>
<evidence type="ECO:0000256" key="4">
    <source>
        <dbReference type="ARBA" id="ARBA00023136"/>
    </source>
</evidence>
<dbReference type="SUPFAM" id="SSF53850">
    <property type="entry name" value="Periplasmic binding protein-like II"/>
    <property type="match status" value="1"/>
</dbReference>
<dbReference type="Pfam" id="PF00003">
    <property type="entry name" value="7tm_3"/>
    <property type="match status" value="1"/>
</dbReference>
<evidence type="ECO:0000256" key="3">
    <source>
        <dbReference type="ARBA" id="ARBA00022989"/>
    </source>
</evidence>
<dbReference type="Gene3D" id="3.40.190.10">
    <property type="entry name" value="Periplasmic binding protein-like II"/>
    <property type="match status" value="1"/>
</dbReference>
<dbReference type="InterPro" id="IPR017978">
    <property type="entry name" value="GPCR_3_C"/>
</dbReference>
<gene>
    <name evidence="8" type="ORF">BCR32DRAFT_294532</name>
</gene>
<keyword evidence="2 5" id="KW-0812">Transmembrane</keyword>
<organism evidence="8 9">
    <name type="scientific">Anaeromyces robustus</name>
    <dbReference type="NCBI Taxonomy" id="1754192"/>
    <lineage>
        <taxon>Eukaryota</taxon>
        <taxon>Fungi</taxon>
        <taxon>Fungi incertae sedis</taxon>
        <taxon>Chytridiomycota</taxon>
        <taxon>Chytridiomycota incertae sedis</taxon>
        <taxon>Neocallimastigomycetes</taxon>
        <taxon>Neocallimastigales</taxon>
        <taxon>Neocallimastigaceae</taxon>
        <taxon>Anaeromyces</taxon>
    </lineage>
</organism>
<proteinExistence type="predicted"/>
<feature type="chain" id="PRO_5013118762" evidence="6">
    <location>
        <begin position="22"/>
        <end position="796"/>
    </location>
</feature>
<feature type="transmembrane region" description="Helical" evidence="5">
    <location>
        <begin position="420"/>
        <end position="439"/>
    </location>
</feature>
<keyword evidence="4 5" id="KW-0472">Membrane</keyword>
<dbReference type="AlphaFoldDB" id="A0A1Y1X0H9"/>
<feature type="domain" description="G-protein coupled receptors family 3 profile" evidence="7">
    <location>
        <begin position="423"/>
        <end position="651"/>
    </location>
</feature>
<protein>
    <submittedName>
        <fullName evidence="8">Periplasmic binding protein-like II</fullName>
    </submittedName>
</protein>
<dbReference type="STRING" id="1754192.A0A1Y1X0H9"/>
<feature type="transmembrane region" description="Helical" evidence="5">
    <location>
        <begin position="489"/>
        <end position="508"/>
    </location>
</feature>
<evidence type="ECO:0000256" key="1">
    <source>
        <dbReference type="ARBA" id="ARBA00004141"/>
    </source>
</evidence>
<evidence type="ECO:0000313" key="8">
    <source>
        <dbReference type="EMBL" id="ORX79253.1"/>
    </source>
</evidence>
<evidence type="ECO:0000259" key="7">
    <source>
        <dbReference type="Pfam" id="PF00003"/>
    </source>
</evidence>
<evidence type="ECO:0000256" key="2">
    <source>
        <dbReference type="ARBA" id="ARBA00022692"/>
    </source>
</evidence>
<comment type="caution">
    <text evidence="8">The sequence shown here is derived from an EMBL/GenBank/DDBJ whole genome shotgun (WGS) entry which is preliminary data.</text>
</comment>
<evidence type="ECO:0000256" key="6">
    <source>
        <dbReference type="SAM" id="SignalP"/>
    </source>
</evidence>
<keyword evidence="6" id="KW-0732">Signal</keyword>
<reference evidence="8 9" key="1">
    <citation type="submission" date="2016-08" db="EMBL/GenBank/DDBJ databases">
        <title>A Parts List for Fungal Cellulosomes Revealed by Comparative Genomics.</title>
        <authorList>
            <consortium name="DOE Joint Genome Institute"/>
            <person name="Haitjema C.H."/>
            <person name="Gilmore S.P."/>
            <person name="Henske J.K."/>
            <person name="Solomon K.V."/>
            <person name="De Groot R."/>
            <person name="Kuo A."/>
            <person name="Mondo S.J."/>
            <person name="Salamov A.A."/>
            <person name="Labutti K."/>
            <person name="Zhao Z."/>
            <person name="Chiniquy J."/>
            <person name="Barry K."/>
            <person name="Brewer H.M."/>
            <person name="Purvine S.O."/>
            <person name="Wright A.T."/>
            <person name="Boxma B."/>
            <person name="Van Alen T."/>
            <person name="Hackstein J.H."/>
            <person name="Baker S.E."/>
            <person name="Grigoriev I.V."/>
            <person name="O'Malley M.A."/>
        </authorList>
    </citation>
    <scope>NUCLEOTIDE SEQUENCE [LARGE SCALE GENOMIC DNA]</scope>
    <source>
        <strain evidence="8 9">S4</strain>
    </source>
</reference>
<comment type="subcellular location">
    <subcellularLocation>
        <location evidence="1">Membrane</location>
        <topology evidence="1">Multi-pass membrane protein</topology>
    </subcellularLocation>
</comment>
<name>A0A1Y1X0H9_9FUNG</name>
<reference evidence="8 9" key="2">
    <citation type="submission" date="2016-08" db="EMBL/GenBank/DDBJ databases">
        <title>Pervasive Adenine N6-methylation of Active Genes in Fungi.</title>
        <authorList>
            <consortium name="DOE Joint Genome Institute"/>
            <person name="Mondo S.J."/>
            <person name="Dannebaum R.O."/>
            <person name="Kuo R.C."/>
            <person name="Labutti K."/>
            <person name="Haridas S."/>
            <person name="Kuo A."/>
            <person name="Salamov A."/>
            <person name="Ahrendt S.R."/>
            <person name="Lipzen A."/>
            <person name="Sullivan W."/>
            <person name="Andreopoulos W.B."/>
            <person name="Clum A."/>
            <person name="Lindquist E."/>
            <person name="Daum C."/>
            <person name="Ramamoorthy G.K."/>
            <person name="Gryganskyi A."/>
            <person name="Culley D."/>
            <person name="Magnuson J.K."/>
            <person name="James T.Y."/>
            <person name="O'Malley M.A."/>
            <person name="Stajich J.E."/>
            <person name="Spatafora J.W."/>
            <person name="Visel A."/>
            <person name="Grigoriev I.V."/>
        </authorList>
    </citation>
    <scope>NUCLEOTIDE SEQUENCE [LARGE SCALE GENOMIC DNA]</scope>
    <source>
        <strain evidence="8 9">S4</strain>
    </source>
</reference>
<evidence type="ECO:0000256" key="5">
    <source>
        <dbReference type="SAM" id="Phobius"/>
    </source>
</evidence>
<dbReference type="GO" id="GO:0004930">
    <property type="term" value="F:G protein-coupled receptor activity"/>
    <property type="evidence" value="ECO:0007669"/>
    <property type="project" value="InterPro"/>
</dbReference>
<sequence>MNYILLLFLILSIINLNGVKAVTVNAITFSFAEKAYIYPILMNAFNDYSKKEELGIDLKITVFTPENSTSLYNEYGATVGTLLSKKSTKYDMYFYYSAYVSDYGPHLLNLDEWLPKEHIENHDSGILSSSCTYNGHTVGLPISLDVDAFYSNIALLTSYNKTVPETWDELIETSKYILEKEREKNNTSLIGYNGLMNVSHGSLSIYEYINTFRKTPESPHPSLKSQETTDALKKLKEIMNEVSSASIFDSPDEYTVGNLYSNNAIFLKFWYIPTPFFKVSSFPGWKKGILGSFSIPYNFAISRYIDDNQKKAAVKVLEFMTSESTQKNVIIKNSLFSAIDKLYDDPEVCQLTNCEFVKSVQPFTAIDYTSPEFNERYLERYQHYVFEYLYDNKPLSEAIKLIEDMTKEYYLSIIPDDSSIGLIIFIIVIIISLIMTSSLSLLDMKKFKSRYEYLSKSEWMVTILGCLILIGSVFTLYGIPNNVLCHFRIILNSLGFIVSLIPTLYKLIIKIPENNGLTKWAVIHRWEFYFITFIIPVVLYGLKFIVPYTTDDITIKEGENFKICSMDSTLGNLFTYFIIFYDVLIILMMLLLIFIEWSLEESYITIRLLLSAMLINTMFLIIYSILLKIKIRNYYTYHIIHIGIIIGFAVSNYLLIYLINGFFAFVKPKEEDILNTSFNKRAQMNTTKVSVLSTATANSRFSRTSKNSKMSQLSSISEKILYCHYKKTNNMDTSQAHIEIIHSSNHTYSNQPNIMKESGNNIIGLFQREFSEESHNLNELAKESYAVHSPIPEEPK</sequence>
<dbReference type="OrthoDB" id="2157358at2759"/>
<feature type="transmembrane region" description="Helical" evidence="5">
    <location>
        <begin position="638"/>
        <end position="659"/>
    </location>
</feature>
<keyword evidence="3 5" id="KW-1133">Transmembrane helix</keyword>